<dbReference type="GO" id="GO:0008270">
    <property type="term" value="F:zinc ion binding"/>
    <property type="evidence" value="ECO:0007669"/>
    <property type="project" value="InterPro"/>
</dbReference>
<evidence type="ECO:0000256" key="1">
    <source>
        <dbReference type="ARBA" id="ARBA00022723"/>
    </source>
</evidence>
<gene>
    <name evidence="4" type="ORF">BU14_0230s0012</name>
</gene>
<proteinExistence type="predicted"/>
<evidence type="ECO:0000313" key="5">
    <source>
        <dbReference type="Proteomes" id="UP000218209"/>
    </source>
</evidence>
<keyword evidence="1" id="KW-0479">Metal-binding</keyword>
<dbReference type="AlphaFoldDB" id="A0A1X6P3Y0"/>
<evidence type="ECO:0000259" key="3">
    <source>
        <dbReference type="Pfam" id="PF08797"/>
    </source>
</evidence>
<dbReference type="GO" id="GO:0003676">
    <property type="term" value="F:nucleic acid binding"/>
    <property type="evidence" value="ECO:0007669"/>
    <property type="project" value="InterPro"/>
</dbReference>
<feature type="domain" description="HIRAN" evidence="3">
    <location>
        <begin position="1"/>
        <end position="39"/>
    </location>
</feature>
<keyword evidence="2" id="KW-0378">Hydrolase</keyword>
<dbReference type="InterPro" id="IPR014905">
    <property type="entry name" value="HIRAN"/>
</dbReference>
<evidence type="ECO:0000256" key="2">
    <source>
        <dbReference type="ARBA" id="ARBA00022801"/>
    </source>
</evidence>
<protein>
    <recommendedName>
        <fullName evidence="3">HIRAN domain-containing protein</fullName>
    </recommendedName>
</protein>
<dbReference type="GO" id="GO:0016818">
    <property type="term" value="F:hydrolase activity, acting on acid anhydrides, in phosphorus-containing anhydrides"/>
    <property type="evidence" value="ECO:0007669"/>
    <property type="project" value="InterPro"/>
</dbReference>
<dbReference type="OrthoDB" id="448448at2759"/>
<keyword evidence="5" id="KW-1185">Reference proteome</keyword>
<sequence length="42" mass="4916">MRYYDGVIHQGEWVELVRQPHNPYDANAIRVDNMTGTQVRDA</sequence>
<dbReference type="Gene3D" id="3.30.70.2330">
    <property type="match status" value="1"/>
</dbReference>
<accession>A0A1X6P3Y0</accession>
<organism evidence="4 5">
    <name type="scientific">Porphyra umbilicalis</name>
    <name type="common">Purple laver</name>
    <name type="synonym">Red alga</name>
    <dbReference type="NCBI Taxonomy" id="2786"/>
    <lineage>
        <taxon>Eukaryota</taxon>
        <taxon>Rhodophyta</taxon>
        <taxon>Bangiophyceae</taxon>
        <taxon>Bangiales</taxon>
        <taxon>Bangiaceae</taxon>
        <taxon>Porphyra</taxon>
    </lineage>
</organism>
<dbReference type="EMBL" id="KV918898">
    <property type="protein sequence ID" value="OSX75589.1"/>
    <property type="molecule type" value="Genomic_DNA"/>
</dbReference>
<dbReference type="Pfam" id="PF08797">
    <property type="entry name" value="HIRAN"/>
    <property type="match status" value="1"/>
</dbReference>
<name>A0A1X6P3Y0_PORUM</name>
<reference evidence="4 5" key="1">
    <citation type="submission" date="2017-03" db="EMBL/GenBank/DDBJ databases">
        <title>WGS assembly of Porphyra umbilicalis.</title>
        <authorList>
            <person name="Brawley S.H."/>
            <person name="Blouin N.A."/>
            <person name="Ficko-Blean E."/>
            <person name="Wheeler G.L."/>
            <person name="Lohr M."/>
            <person name="Goodson H.V."/>
            <person name="Jenkins J.W."/>
            <person name="Blaby-Haas C.E."/>
            <person name="Helliwell K.E."/>
            <person name="Chan C."/>
            <person name="Marriage T."/>
            <person name="Bhattacharya D."/>
            <person name="Klein A.S."/>
            <person name="Badis Y."/>
            <person name="Brodie J."/>
            <person name="Cao Y."/>
            <person name="Collen J."/>
            <person name="Dittami S.M."/>
            <person name="Gachon C.M."/>
            <person name="Green B.R."/>
            <person name="Karpowicz S."/>
            <person name="Kim J.W."/>
            <person name="Kudahl U."/>
            <person name="Lin S."/>
            <person name="Michel G."/>
            <person name="Mittag M."/>
            <person name="Olson B.J."/>
            <person name="Pangilinan J."/>
            <person name="Peng Y."/>
            <person name="Qiu H."/>
            <person name="Shu S."/>
            <person name="Singer J.T."/>
            <person name="Smith A.G."/>
            <person name="Sprecher B.N."/>
            <person name="Wagner V."/>
            <person name="Wang W."/>
            <person name="Wang Z.-Y."/>
            <person name="Yan J."/>
            <person name="Yarish C."/>
            <person name="Zoeuner-Riek S."/>
            <person name="Zhuang Y."/>
            <person name="Zou Y."/>
            <person name="Lindquist E.A."/>
            <person name="Grimwood J."/>
            <person name="Barry K."/>
            <person name="Rokhsar D.S."/>
            <person name="Schmutz J."/>
            <person name="Stiller J.W."/>
            <person name="Grossman A.R."/>
            <person name="Prochnik S.E."/>
        </authorList>
    </citation>
    <scope>NUCLEOTIDE SEQUENCE [LARGE SCALE GENOMIC DNA]</scope>
    <source>
        <strain evidence="4">4086291</strain>
    </source>
</reference>
<dbReference type="Proteomes" id="UP000218209">
    <property type="component" value="Unassembled WGS sequence"/>
</dbReference>
<evidence type="ECO:0000313" key="4">
    <source>
        <dbReference type="EMBL" id="OSX75589.1"/>
    </source>
</evidence>